<keyword evidence="7" id="KW-1185">Reference proteome</keyword>
<dbReference type="GO" id="GO:0000976">
    <property type="term" value="F:transcription cis-regulatory region binding"/>
    <property type="evidence" value="ECO:0007669"/>
    <property type="project" value="TreeGrafter"/>
</dbReference>
<organism evidence="6 7">
    <name type="scientific">Wansuia hejianensis</name>
    <dbReference type="NCBI Taxonomy" id="2763667"/>
    <lineage>
        <taxon>Bacteria</taxon>
        <taxon>Bacillati</taxon>
        <taxon>Bacillota</taxon>
        <taxon>Clostridia</taxon>
        <taxon>Lachnospirales</taxon>
        <taxon>Lachnospiraceae</taxon>
        <taxon>Wansuia</taxon>
    </lineage>
</organism>
<evidence type="ECO:0000313" key="7">
    <source>
        <dbReference type="Proteomes" id="UP000515860"/>
    </source>
</evidence>
<evidence type="ECO:0000256" key="2">
    <source>
        <dbReference type="ARBA" id="ARBA00023125"/>
    </source>
</evidence>
<name>A0A7G9GA46_9FIRM</name>
<feature type="domain" description="HTH cro/C1-type" evidence="5">
    <location>
        <begin position="3"/>
        <end position="33"/>
    </location>
</feature>
<gene>
    <name evidence="6" type="ORF">H9Q79_12205</name>
</gene>
<keyword evidence="2 6" id="KW-0238">DNA-binding</keyword>
<evidence type="ECO:0000313" key="6">
    <source>
        <dbReference type="EMBL" id="QNM07678.1"/>
    </source>
</evidence>
<sequence>MTITAKELAEKLGVSRSTISMVYNNKKGISEETRTMVLQAAQKYGYSHVQRKRVYEYPSAIQYIIFSKHGNVVSDTAFFASLLQGIDAESKRLGYMLHVSYFYGQENFEDQMSAILNRHPTGLILLATEMDPEDLIPFKQTGLPLVILDSYVDADRSDCITINNVQSAYNATSHLIHRGHTYIGHLSSKITIKNFEERSDGFQASIQKHSSNGELRSVVVNVGSTSETAYADMRAYLDTAPELPTAFFADNDIIASACMKALKEYGYKIPEQISIIGFDDMPFCDMIDPPLTSMHVPKQMFGQRAVTMLDQQIHGNTSDHIKMEVSTTLIERKSVARR</sequence>
<keyword evidence="3" id="KW-0804">Transcription</keyword>
<accession>A0A7G9GA46</accession>
<dbReference type="SUPFAM" id="SSF53822">
    <property type="entry name" value="Periplasmic binding protein-like I"/>
    <property type="match status" value="1"/>
</dbReference>
<dbReference type="InterPro" id="IPR028082">
    <property type="entry name" value="Peripla_BP_I"/>
</dbReference>
<feature type="domain" description="HTH lacI-type" evidence="4">
    <location>
        <begin position="1"/>
        <end position="46"/>
    </location>
</feature>
<keyword evidence="1" id="KW-0805">Transcription regulation</keyword>
<dbReference type="Gene3D" id="3.40.50.2300">
    <property type="match status" value="2"/>
</dbReference>
<dbReference type="SUPFAM" id="SSF47413">
    <property type="entry name" value="lambda repressor-like DNA-binding domains"/>
    <property type="match status" value="1"/>
</dbReference>
<dbReference type="InterPro" id="IPR010982">
    <property type="entry name" value="Lambda_DNA-bd_dom_sf"/>
</dbReference>
<dbReference type="Pfam" id="PF00356">
    <property type="entry name" value="LacI"/>
    <property type="match status" value="1"/>
</dbReference>
<dbReference type="AlphaFoldDB" id="A0A7G9GA46"/>
<dbReference type="Pfam" id="PF13377">
    <property type="entry name" value="Peripla_BP_3"/>
    <property type="match status" value="1"/>
</dbReference>
<dbReference type="PROSITE" id="PS50943">
    <property type="entry name" value="HTH_CROC1"/>
    <property type="match status" value="1"/>
</dbReference>
<dbReference type="InterPro" id="IPR046335">
    <property type="entry name" value="LacI/GalR-like_sensor"/>
</dbReference>
<dbReference type="SMART" id="SM00354">
    <property type="entry name" value="HTH_LACI"/>
    <property type="match status" value="1"/>
</dbReference>
<dbReference type="GO" id="GO:0003700">
    <property type="term" value="F:DNA-binding transcription factor activity"/>
    <property type="evidence" value="ECO:0007669"/>
    <property type="project" value="TreeGrafter"/>
</dbReference>
<proteinExistence type="predicted"/>
<dbReference type="InterPro" id="IPR000843">
    <property type="entry name" value="HTH_LacI"/>
</dbReference>
<evidence type="ECO:0000256" key="1">
    <source>
        <dbReference type="ARBA" id="ARBA00023015"/>
    </source>
</evidence>
<evidence type="ECO:0000259" key="4">
    <source>
        <dbReference type="PROSITE" id="PS50932"/>
    </source>
</evidence>
<dbReference type="Proteomes" id="UP000515860">
    <property type="component" value="Chromosome"/>
</dbReference>
<dbReference type="EMBL" id="CP060635">
    <property type="protein sequence ID" value="QNM07678.1"/>
    <property type="molecule type" value="Genomic_DNA"/>
</dbReference>
<dbReference type="RefSeq" id="WP_249328384.1">
    <property type="nucleotide sequence ID" value="NZ_CP060635.1"/>
</dbReference>
<dbReference type="PANTHER" id="PTHR30146:SF109">
    <property type="entry name" value="HTH-TYPE TRANSCRIPTIONAL REGULATOR GALS"/>
    <property type="match status" value="1"/>
</dbReference>
<evidence type="ECO:0000256" key="3">
    <source>
        <dbReference type="ARBA" id="ARBA00023163"/>
    </source>
</evidence>
<protein>
    <submittedName>
        <fullName evidence="6">LacI family DNA-binding transcriptional regulator</fullName>
    </submittedName>
</protein>
<dbReference type="Gene3D" id="1.10.260.40">
    <property type="entry name" value="lambda repressor-like DNA-binding domains"/>
    <property type="match status" value="1"/>
</dbReference>
<dbReference type="CDD" id="cd01392">
    <property type="entry name" value="HTH_LacI"/>
    <property type="match status" value="1"/>
</dbReference>
<dbReference type="InterPro" id="IPR001387">
    <property type="entry name" value="Cro/C1-type_HTH"/>
</dbReference>
<reference evidence="6 7" key="1">
    <citation type="submission" date="2020-08" db="EMBL/GenBank/DDBJ databases">
        <authorList>
            <person name="Liu C."/>
            <person name="Sun Q."/>
        </authorList>
    </citation>
    <scope>NUCLEOTIDE SEQUENCE [LARGE SCALE GENOMIC DNA]</scope>
    <source>
        <strain evidence="6 7">NSJ-29</strain>
    </source>
</reference>
<dbReference type="PROSITE" id="PS50932">
    <property type="entry name" value="HTH_LACI_2"/>
    <property type="match status" value="1"/>
</dbReference>
<evidence type="ECO:0000259" key="5">
    <source>
        <dbReference type="PROSITE" id="PS50943"/>
    </source>
</evidence>
<dbReference type="KEGG" id="whj:H9Q79_12205"/>
<dbReference type="PANTHER" id="PTHR30146">
    <property type="entry name" value="LACI-RELATED TRANSCRIPTIONAL REPRESSOR"/>
    <property type="match status" value="1"/>
</dbReference>